<dbReference type="Proteomes" id="UP000784294">
    <property type="component" value="Unassembled WGS sequence"/>
</dbReference>
<comment type="caution">
    <text evidence="1">The sequence shown here is derived from an EMBL/GenBank/DDBJ whole genome shotgun (WGS) entry which is preliminary data.</text>
</comment>
<accession>A0A448WUW8</accession>
<reference evidence="1" key="1">
    <citation type="submission" date="2018-11" db="EMBL/GenBank/DDBJ databases">
        <authorList>
            <consortium name="Pathogen Informatics"/>
        </authorList>
    </citation>
    <scope>NUCLEOTIDE SEQUENCE</scope>
</reference>
<organism evidence="1 2">
    <name type="scientific">Protopolystoma xenopodis</name>
    <dbReference type="NCBI Taxonomy" id="117903"/>
    <lineage>
        <taxon>Eukaryota</taxon>
        <taxon>Metazoa</taxon>
        <taxon>Spiralia</taxon>
        <taxon>Lophotrochozoa</taxon>
        <taxon>Platyhelminthes</taxon>
        <taxon>Monogenea</taxon>
        <taxon>Polyopisthocotylea</taxon>
        <taxon>Polystomatidea</taxon>
        <taxon>Polystomatidae</taxon>
        <taxon>Protopolystoma</taxon>
    </lineage>
</organism>
<proteinExistence type="predicted"/>
<gene>
    <name evidence="1" type="ORF">PXEA_LOCUS14195</name>
</gene>
<evidence type="ECO:0000313" key="2">
    <source>
        <dbReference type="Proteomes" id="UP000784294"/>
    </source>
</evidence>
<name>A0A448WUW8_9PLAT</name>
<protein>
    <submittedName>
        <fullName evidence="1">Uncharacterized protein</fullName>
    </submittedName>
</protein>
<dbReference type="EMBL" id="CAAALY010047870">
    <property type="protein sequence ID" value="VEL20755.1"/>
    <property type="molecule type" value="Genomic_DNA"/>
</dbReference>
<sequence>MDRAREGGLRTSVHLAEIKDRDFEWCTFLARYFPDRLGHGTFLPITEFTLNTESYGTLDENSSQCLLVRRPENDSRDSNDKLQALIACKAVLKNLIPLGNLVKPKSG</sequence>
<keyword evidence="2" id="KW-1185">Reference proteome</keyword>
<evidence type="ECO:0000313" key="1">
    <source>
        <dbReference type="EMBL" id="VEL20755.1"/>
    </source>
</evidence>
<dbReference type="OrthoDB" id="272271at2759"/>
<dbReference type="AlphaFoldDB" id="A0A448WUW8"/>